<feature type="domain" description="c-SKI SMAD4-binding" evidence="3">
    <location>
        <begin position="250"/>
        <end position="307"/>
    </location>
</feature>
<dbReference type="PANTHER" id="PTHR10005">
    <property type="entry name" value="SKI ONCOGENE-RELATED"/>
    <property type="match status" value="1"/>
</dbReference>
<sequence>MSLEERALPPPPTSQPQPQPQPHVQDHRTPDLMDNDPLLGNLEALHYETRSDNEPSSSSSPSTSALPSSSSEEVAEEKPKTVKYTAVKQKRHMDAGRFMWIWMLGIRVPALVINGEPNMPIEVLQAALAKYNIDDGKFFEDLLRTKNIYVKMATPRQFRAVHDKCETLQQLKITSMSLLSRSDVERIMGELRTESRPTMAEHEKWNDENRVHVVHVNFIDYCDSWLESDDLDEDPYEAGTHGWWYKDRINMRCIICQQCEQKFTPTDFIMHHHYPVKTDGIVHCGLSTANWFHYIKLYKDGATPENQAAWQKFVMNAHRIGKRNYAEAAPRDDDEPEPEFTMEVDKNAELVEEGDEIEPKRRNWLDYDEEYDNPKRKLHIADFLGPSGSKGIIPKNHLEWEILTELNKLPQEDLENLFLLPPTEFYAWVREKDFFHKVTQRHKEWVVKTSHPSYRSTASASFDPIKGEFVDVQQFSTASKATKQEIVDLARQFSKIDRVANNPWEVMKQEHALFKTVSDDAMRVLNNRPLPPPPPPVLPKAVEPPTKPVGLNGFAQLAQQLLNSGVKLPMLPLPMPLPLPLPQLPVAPTPIKPVPILPMKHASLPLAPTIDLLKQHITLAMTTPSLFPVLYPKLPPTAFEQFTRLLQTTTVKN</sequence>
<evidence type="ECO:0000313" key="4">
    <source>
        <dbReference type="EnsemblMetazoa" id="CJA09994.1"/>
    </source>
</evidence>
<evidence type="ECO:0000256" key="2">
    <source>
        <dbReference type="SAM" id="MobiDB-lite"/>
    </source>
</evidence>
<dbReference type="Gene3D" id="3.10.390.10">
    <property type="entry name" value="SAND domain-like"/>
    <property type="match status" value="1"/>
</dbReference>
<dbReference type="GO" id="GO:0005634">
    <property type="term" value="C:nucleus"/>
    <property type="evidence" value="ECO:0007669"/>
    <property type="project" value="EnsemblMetazoa"/>
</dbReference>
<dbReference type="Proteomes" id="UP000005237">
    <property type="component" value="Unassembled WGS sequence"/>
</dbReference>
<dbReference type="GO" id="GO:0000978">
    <property type="term" value="F:RNA polymerase II cis-regulatory region sequence-specific DNA binding"/>
    <property type="evidence" value="ECO:0007669"/>
    <property type="project" value="TreeGrafter"/>
</dbReference>
<dbReference type="SUPFAM" id="SSF63763">
    <property type="entry name" value="SAND domain-like"/>
    <property type="match status" value="1"/>
</dbReference>
<name>A0A8R1DS46_CAEJA</name>
<dbReference type="AlphaFoldDB" id="A0A8R1DS46"/>
<dbReference type="Pfam" id="PF08782">
    <property type="entry name" value="c-SKI_SMAD_bind"/>
    <property type="match status" value="1"/>
</dbReference>
<dbReference type="GO" id="GO:0005667">
    <property type="term" value="C:transcription regulator complex"/>
    <property type="evidence" value="ECO:0007669"/>
    <property type="project" value="TreeGrafter"/>
</dbReference>
<dbReference type="InterPro" id="IPR010919">
    <property type="entry name" value="SAND-like_dom_sf"/>
</dbReference>
<dbReference type="OMA" id="GYWYKNR"/>
<comment type="similarity">
    <text evidence="1">Belongs to the SKI family.</text>
</comment>
<dbReference type="PANTHER" id="PTHR10005:SF26">
    <property type="entry name" value="CORL"/>
    <property type="match status" value="1"/>
</dbReference>
<dbReference type="GO" id="GO:0030514">
    <property type="term" value="P:negative regulation of BMP signaling pathway"/>
    <property type="evidence" value="ECO:0007669"/>
    <property type="project" value="TreeGrafter"/>
</dbReference>
<accession>A0A8R1DS46</accession>
<feature type="compositionally biased region" description="Pro residues" evidence="2">
    <location>
        <begin position="8"/>
        <end position="21"/>
    </location>
</feature>
<evidence type="ECO:0000313" key="5">
    <source>
        <dbReference type="Proteomes" id="UP000005237"/>
    </source>
</evidence>
<dbReference type="GO" id="GO:0008340">
    <property type="term" value="P:determination of adult lifespan"/>
    <property type="evidence" value="ECO:0007669"/>
    <property type="project" value="EnsemblMetazoa"/>
</dbReference>
<reference evidence="4" key="2">
    <citation type="submission" date="2022-06" db="UniProtKB">
        <authorList>
            <consortium name="EnsemblMetazoa"/>
        </authorList>
    </citation>
    <scope>IDENTIFICATION</scope>
    <source>
        <strain evidence="4">DF5081</strain>
    </source>
</reference>
<dbReference type="GO" id="GO:0061066">
    <property type="term" value="P:positive regulation of dauer larval development"/>
    <property type="evidence" value="ECO:0007669"/>
    <property type="project" value="EnsemblMetazoa"/>
</dbReference>
<reference evidence="5" key="1">
    <citation type="submission" date="2010-08" db="EMBL/GenBank/DDBJ databases">
        <authorList>
            <consortium name="Caenorhabditis japonica Sequencing Consortium"/>
            <person name="Wilson R.K."/>
        </authorList>
    </citation>
    <scope>NUCLEOTIDE SEQUENCE [LARGE SCALE GENOMIC DNA]</scope>
    <source>
        <strain evidence="5">DF5081</strain>
    </source>
</reference>
<evidence type="ECO:0000259" key="3">
    <source>
        <dbReference type="Pfam" id="PF08782"/>
    </source>
</evidence>
<organism evidence="4 5">
    <name type="scientific">Caenorhabditis japonica</name>
    <dbReference type="NCBI Taxonomy" id="281687"/>
    <lineage>
        <taxon>Eukaryota</taxon>
        <taxon>Metazoa</taxon>
        <taxon>Ecdysozoa</taxon>
        <taxon>Nematoda</taxon>
        <taxon>Chromadorea</taxon>
        <taxon>Rhabditida</taxon>
        <taxon>Rhabditina</taxon>
        <taxon>Rhabditomorpha</taxon>
        <taxon>Rhabditoidea</taxon>
        <taxon>Rhabditidae</taxon>
        <taxon>Peloderinae</taxon>
        <taxon>Caenorhabditis</taxon>
    </lineage>
</organism>
<dbReference type="InterPro" id="IPR023216">
    <property type="entry name" value="Tscrpt_reg_SKI_SnoN"/>
</dbReference>
<dbReference type="GO" id="GO:0000122">
    <property type="term" value="P:negative regulation of transcription by RNA polymerase II"/>
    <property type="evidence" value="ECO:0007669"/>
    <property type="project" value="EnsemblMetazoa"/>
</dbReference>
<dbReference type="EnsemblMetazoa" id="CJA09994.1">
    <property type="protein sequence ID" value="CJA09994.1"/>
    <property type="gene ID" value="WBGene00129198"/>
</dbReference>
<dbReference type="GO" id="GO:0005737">
    <property type="term" value="C:cytoplasm"/>
    <property type="evidence" value="ECO:0007669"/>
    <property type="project" value="EnsemblMetazoa"/>
</dbReference>
<proteinExistence type="inferred from homology"/>
<dbReference type="GO" id="GO:0000981">
    <property type="term" value="F:DNA-binding transcription factor activity, RNA polymerase II-specific"/>
    <property type="evidence" value="ECO:0007669"/>
    <property type="project" value="TreeGrafter"/>
</dbReference>
<dbReference type="GO" id="GO:0046332">
    <property type="term" value="F:SMAD binding"/>
    <property type="evidence" value="ECO:0007669"/>
    <property type="project" value="InterPro"/>
</dbReference>
<feature type="compositionally biased region" description="Low complexity" evidence="2">
    <location>
        <begin position="55"/>
        <end position="71"/>
    </location>
</feature>
<feature type="region of interest" description="Disordered" evidence="2">
    <location>
        <begin position="1"/>
        <end position="81"/>
    </location>
</feature>
<dbReference type="GO" id="GO:0040024">
    <property type="term" value="P:dauer larval development"/>
    <property type="evidence" value="ECO:0007669"/>
    <property type="project" value="EnsemblMetazoa"/>
</dbReference>
<dbReference type="InterPro" id="IPR014890">
    <property type="entry name" value="c-SKI_SMAD4-bd_dom"/>
</dbReference>
<protein>
    <submittedName>
        <fullName evidence="4">C-SKI_SMAD_bind domain-containing protein</fullName>
    </submittedName>
</protein>
<evidence type="ECO:0000256" key="1">
    <source>
        <dbReference type="ARBA" id="ARBA00009513"/>
    </source>
</evidence>
<keyword evidence="5" id="KW-1185">Reference proteome</keyword>